<keyword evidence="13" id="KW-1185">Reference proteome</keyword>
<evidence type="ECO:0000256" key="1">
    <source>
        <dbReference type="ARBA" id="ARBA00004585"/>
    </source>
</evidence>
<protein>
    <recommendedName>
        <fullName evidence="14">Peroxisomal membrane protein PMP47B</fullName>
    </recommendedName>
</protein>
<proteinExistence type="inferred from homology"/>
<evidence type="ECO:0000256" key="9">
    <source>
        <dbReference type="PROSITE-ProRule" id="PRU00282"/>
    </source>
</evidence>
<name>A0A7H9B2J3_ZYGMR</name>
<dbReference type="GO" id="GO:0051724">
    <property type="term" value="F:NAD transmembrane transporter activity"/>
    <property type="evidence" value="ECO:0007669"/>
    <property type="project" value="TreeGrafter"/>
</dbReference>
<sequence>MSTEDRASQQNVGEIVHALSGAGAGVLSLSVTYPLLTISTKLQSEDKNKDAQIEQKKSAKEIIKSIYAKDGLLGYYAGLESAVYGIAVTNFVYYYFYELAANSIKRVRANNQLNTLQSMATGAVAGSITAIVSNPIWIANTRMTVTKSQESTLSTIIKIIQKDGPMTLFNGLKPALILVLNPVIQYTVFEQLKNIILALQKKKNQKEVLSPLWAFVLGALGKLIATGATYPYLTLKTRLHLAGHDNVNKKSAEAGQRSEEKVTMISEALKIIKKDGVSGFYSGISYKLVQSILNAAFLFFFKEGLVMWSVRLISEMRSVISMKNKMLKIQAVKK</sequence>
<dbReference type="GO" id="GO:0044610">
    <property type="term" value="F:FMN transmembrane transporter activity"/>
    <property type="evidence" value="ECO:0007669"/>
    <property type="project" value="TreeGrafter"/>
</dbReference>
<evidence type="ECO:0000256" key="6">
    <source>
        <dbReference type="ARBA" id="ARBA00022989"/>
    </source>
</evidence>
<keyword evidence="6 11" id="KW-1133">Transmembrane helix</keyword>
<dbReference type="GO" id="GO:0005347">
    <property type="term" value="F:ATP transmembrane transporter activity"/>
    <property type="evidence" value="ECO:0007669"/>
    <property type="project" value="TreeGrafter"/>
</dbReference>
<dbReference type="Pfam" id="PF00153">
    <property type="entry name" value="Mito_carr"/>
    <property type="match status" value="3"/>
</dbReference>
<dbReference type="OrthoDB" id="2019556at2759"/>
<keyword evidence="3 10" id="KW-0813">Transport</keyword>
<dbReference type="GeneID" id="59236427"/>
<evidence type="ECO:0000256" key="5">
    <source>
        <dbReference type="ARBA" id="ARBA00022737"/>
    </source>
</evidence>
<organism evidence="12 13">
    <name type="scientific">Zygotorulaspora mrakii</name>
    <name type="common">Zygosaccharomyces mrakii</name>
    <dbReference type="NCBI Taxonomy" id="42260"/>
    <lineage>
        <taxon>Eukaryota</taxon>
        <taxon>Fungi</taxon>
        <taxon>Dikarya</taxon>
        <taxon>Ascomycota</taxon>
        <taxon>Saccharomycotina</taxon>
        <taxon>Saccharomycetes</taxon>
        <taxon>Saccharomycetales</taxon>
        <taxon>Saccharomycetaceae</taxon>
        <taxon>Zygotorulaspora</taxon>
    </lineage>
</organism>
<dbReference type="InterPro" id="IPR023395">
    <property type="entry name" value="MCP_dom_sf"/>
</dbReference>
<feature type="repeat" description="Solcar" evidence="9">
    <location>
        <begin position="209"/>
        <end position="308"/>
    </location>
</feature>
<dbReference type="InterPro" id="IPR052217">
    <property type="entry name" value="Mito/Peroxisomal_Carrier"/>
</dbReference>
<evidence type="ECO:0000256" key="2">
    <source>
        <dbReference type="ARBA" id="ARBA00006375"/>
    </source>
</evidence>
<dbReference type="PROSITE" id="PS50920">
    <property type="entry name" value="SOLCAR"/>
    <property type="match status" value="3"/>
</dbReference>
<dbReference type="Proteomes" id="UP000509704">
    <property type="component" value="Chromosome 4"/>
</dbReference>
<feature type="transmembrane region" description="Helical" evidence="11">
    <location>
        <begin position="15"/>
        <end position="36"/>
    </location>
</feature>
<feature type="transmembrane region" description="Helical" evidence="11">
    <location>
        <begin position="292"/>
        <end position="313"/>
    </location>
</feature>
<keyword evidence="7 9" id="KW-0472">Membrane</keyword>
<evidence type="ECO:0000256" key="7">
    <source>
        <dbReference type="ARBA" id="ARBA00023136"/>
    </source>
</evidence>
<feature type="transmembrane region" description="Helical" evidence="11">
    <location>
        <begin position="212"/>
        <end position="233"/>
    </location>
</feature>
<dbReference type="PANTHER" id="PTHR45939">
    <property type="entry name" value="PEROXISOMAL MEMBRANE PROTEIN PMP34-RELATED"/>
    <property type="match status" value="1"/>
</dbReference>
<dbReference type="SUPFAM" id="SSF103506">
    <property type="entry name" value="Mitochondrial carrier"/>
    <property type="match status" value="1"/>
</dbReference>
<dbReference type="InterPro" id="IPR018108">
    <property type="entry name" value="MCP_transmembrane"/>
</dbReference>
<keyword evidence="8" id="KW-0576">Peroxisome</keyword>
<evidence type="ECO:0008006" key="14">
    <source>
        <dbReference type="Google" id="ProtNLM"/>
    </source>
</evidence>
<dbReference type="Gene3D" id="1.50.40.10">
    <property type="entry name" value="Mitochondrial carrier domain"/>
    <property type="match status" value="1"/>
</dbReference>
<dbReference type="KEGG" id="zmk:HG535_0D04110"/>
<comment type="subcellular location">
    <subcellularLocation>
        <location evidence="1">Peroxisome membrane</location>
        <topology evidence="1">Multi-pass membrane protein</topology>
    </subcellularLocation>
</comment>
<feature type="repeat" description="Solcar" evidence="9">
    <location>
        <begin position="113"/>
        <end position="195"/>
    </location>
</feature>
<dbReference type="AlphaFoldDB" id="A0A7H9B2J3"/>
<feature type="repeat" description="Solcar" evidence="9">
    <location>
        <begin position="12"/>
        <end position="103"/>
    </location>
</feature>
<evidence type="ECO:0000256" key="8">
    <source>
        <dbReference type="ARBA" id="ARBA00023140"/>
    </source>
</evidence>
<dbReference type="GO" id="GO:0005778">
    <property type="term" value="C:peroxisomal membrane"/>
    <property type="evidence" value="ECO:0007669"/>
    <property type="project" value="UniProtKB-SubCell"/>
</dbReference>
<comment type="similarity">
    <text evidence="2 10">Belongs to the mitochondrial carrier (TC 2.A.29) family.</text>
</comment>
<dbReference type="GO" id="GO:0015230">
    <property type="term" value="F:FAD transmembrane transporter activity"/>
    <property type="evidence" value="ECO:0007669"/>
    <property type="project" value="TreeGrafter"/>
</dbReference>
<dbReference type="PANTHER" id="PTHR45939:SF5">
    <property type="entry name" value="PEROXISOMAL MEMBRANE PROTEIN PMP34"/>
    <property type="match status" value="1"/>
</dbReference>
<evidence type="ECO:0000256" key="10">
    <source>
        <dbReference type="RuleBase" id="RU000488"/>
    </source>
</evidence>
<feature type="transmembrane region" description="Helical" evidence="11">
    <location>
        <begin position="116"/>
        <end position="139"/>
    </location>
</feature>
<evidence type="ECO:0000313" key="13">
    <source>
        <dbReference type="Proteomes" id="UP000509704"/>
    </source>
</evidence>
<keyword evidence="4 9" id="KW-0812">Transmembrane</keyword>
<accession>A0A7H9B2J3</accession>
<evidence type="ECO:0000256" key="11">
    <source>
        <dbReference type="SAM" id="Phobius"/>
    </source>
</evidence>
<evidence type="ECO:0000256" key="3">
    <source>
        <dbReference type="ARBA" id="ARBA00022448"/>
    </source>
</evidence>
<gene>
    <name evidence="12" type="ORF">HG535_0D04110</name>
</gene>
<keyword evidence="5" id="KW-0677">Repeat</keyword>
<dbReference type="EMBL" id="CP058607">
    <property type="protein sequence ID" value="QLG72703.1"/>
    <property type="molecule type" value="Genomic_DNA"/>
</dbReference>
<evidence type="ECO:0000256" key="4">
    <source>
        <dbReference type="ARBA" id="ARBA00022692"/>
    </source>
</evidence>
<dbReference type="GO" id="GO:0015217">
    <property type="term" value="F:ADP transmembrane transporter activity"/>
    <property type="evidence" value="ECO:0007669"/>
    <property type="project" value="TreeGrafter"/>
</dbReference>
<reference evidence="12 13" key="1">
    <citation type="submission" date="2020-07" db="EMBL/GenBank/DDBJ databases">
        <title>The yeast mating-type switching endonuclease HO is a domesticated member of an unorthodox homing genetic element family.</title>
        <authorList>
            <person name="Coughlan A.Y."/>
            <person name="Lombardi L."/>
            <person name="Braun-Galleani S."/>
            <person name="Martos A.R."/>
            <person name="Galeote V."/>
            <person name="Bigey F."/>
            <person name="Dequin S."/>
            <person name="Byrne K.P."/>
            <person name="Wolfe K.H."/>
        </authorList>
    </citation>
    <scope>NUCLEOTIDE SEQUENCE [LARGE SCALE GENOMIC DNA]</scope>
    <source>
        <strain evidence="12 13">NRRL Y-6702</strain>
    </source>
</reference>
<dbReference type="GO" id="GO:0080122">
    <property type="term" value="F:AMP transmembrane transporter activity"/>
    <property type="evidence" value="ECO:0007669"/>
    <property type="project" value="TreeGrafter"/>
</dbReference>
<dbReference type="RefSeq" id="XP_037144431.1">
    <property type="nucleotide sequence ID" value="XM_037288536.1"/>
</dbReference>
<evidence type="ECO:0000313" key="12">
    <source>
        <dbReference type="EMBL" id="QLG72703.1"/>
    </source>
</evidence>
<feature type="transmembrane region" description="Helical" evidence="11">
    <location>
        <begin position="73"/>
        <end position="96"/>
    </location>
</feature>
<dbReference type="GO" id="GO:0015228">
    <property type="term" value="F:coenzyme A transmembrane transporter activity"/>
    <property type="evidence" value="ECO:0007669"/>
    <property type="project" value="TreeGrafter"/>
</dbReference>